<evidence type="ECO:0000313" key="2">
    <source>
        <dbReference type="EMBL" id="KAF4660435.1"/>
    </source>
</evidence>
<organism evidence="2 3">
    <name type="scientific">Perkinsus chesapeaki</name>
    <name type="common">Clam parasite</name>
    <name type="synonym">Perkinsus andrewsi</name>
    <dbReference type="NCBI Taxonomy" id="330153"/>
    <lineage>
        <taxon>Eukaryota</taxon>
        <taxon>Sar</taxon>
        <taxon>Alveolata</taxon>
        <taxon>Perkinsozoa</taxon>
        <taxon>Perkinsea</taxon>
        <taxon>Perkinsida</taxon>
        <taxon>Perkinsidae</taxon>
        <taxon>Perkinsus</taxon>
    </lineage>
</organism>
<evidence type="ECO:0000256" key="1">
    <source>
        <dbReference type="SAM" id="MobiDB-lite"/>
    </source>
</evidence>
<protein>
    <submittedName>
        <fullName evidence="2">Uncharacterized protein</fullName>
    </submittedName>
</protein>
<dbReference type="Proteomes" id="UP000591131">
    <property type="component" value="Unassembled WGS sequence"/>
</dbReference>
<feature type="non-terminal residue" evidence="2">
    <location>
        <position position="1"/>
    </location>
</feature>
<dbReference type="AlphaFoldDB" id="A0A7J6LMC4"/>
<evidence type="ECO:0000313" key="3">
    <source>
        <dbReference type="Proteomes" id="UP000591131"/>
    </source>
</evidence>
<feature type="region of interest" description="Disordered" evidence="1">
    <location>
        <begin position="24"/>
        <end position="50"/>
    </location>
</feature>
<proteinExistence type="predicted"/>
<accession>A0A7J6LMC4</accession>
<dbReference type="EMBL" id="JAAPAO010000413">
    <property type="protein sequence ID" value="KAF4660435.1"/>
    <property type="molecule type" value="Genomic_DNA"/>
</dbReference>
<name>A0A7J6LMC4_PERCH</name>
<sequence>ATRIITTCVTLHNMARRRHWRSFREEDDVDPDKRRALREENDDGGLEFGADGRLPGFNDVEHIVLAEDPVSLANVRTLKEMKNLAKRRRDQLAAFLALVREVNASHH</sequence>
<gene>
    <name evidence="2" type="ORF">FOL47_007164</name>
</gene>
<reference evidence="2 3" key="1">
    <citation type="submission" date="2020-04" db="EMBL/GenBank/DDBJ databases">
        <title>Perkinsus chesapeaki whole genome sequence.</title>
        <authorList>
            <person name="Bogema D.R."/>
        </authorList>
    </citation>
    <scope>NUCLEOTIDE SEQUENCE [LARGE SCALE GENOMIC DNA]</scope>
    <source>
        <strain evidence="2">ATCC PRA-425</strain>
    </source>
</reference>
<comment type="caution">
    <text evidence="2">The sequence shown here is derived from an EMBL/GenBank/DDBJ whole genome shotgun (WGS) entry which is preliminary data.</text>
</comment>
<keyword evidence="3" id="KW-1185">Reference proteome</keyword>